<dbReference type="PROSITE" id="PS50249">
    <property type="entry name" value="MPN"/>
    <property type="match status" value="1"/>
</dbReference>
<keyword evidence="3" id="KW-1185">Reference proteome</keyword>
<comment type="caution">
    <text evidence="2">The sequence shown here is derived from an EMBL/GenBank/DDBJ whole genome shotgun (WGS) entry which is preliminary data.</text>
</comment>
<reference evidence="2 3" key="1">
    <citation type="journal article" date="2017" name="Environ. Microbiol.">
        <title>Decay of the glycolytic pathway and adaptation to intranuclear parasitism within Enterocytozoonidae microsporidia.</title>
        <authorList>
            <person name="Wiredu Boakye D."/>
            <person name="Jaroenlak P."/>
            <person name="Prachumwat A."/>
            <person name="Williams T.A."/>
            <person name="Bateman K.S."/>
            <person name="Itsathitphaisarn O."/>
            <person name="Sritunyalucksana K."/>
            <person name="Paszkiewicz K.H."/>
            <person name="Moore K.A."/>
            <person name="Stentiford G.D."/>
            <person name="Williams B.A."/>
        </authorList>
    </citation>
    <scope>NUCLEOTIDE SEQUENCE [LARGE SCALE GENOMIC DNA]</scope>
    <source>
        <strain evidence="2 3">TH1</strain>
    </source>
</reference>
<dbReference type="EMBL" id="MNPJ01000016">
    <property type="protein sequence ID" value="OQS54843.1"/>
    <property type="molecule type" value="Genomic_DNA"/>
</dbReference>
<accession>A0A1W0E6H0</accession>
<dbReference type="PANTHER" id="PTHR10540">
    <property type="entry name" value="EUKARYOTIC TRANSLATION INITIATION FACTOR 3 SUBUNIT F-RELATED"/>
    <property type="match status" value="1"/>
</dbReference>
<dbReference type="Pfam" id="PF13012">
    <property type="entry name" value="MitMem_reg"/>
    <property type="match status" value="1"/>
</dbReference>
<dbReference type="InterPro" id="IPR037518">
    <property type="entry name" value="MPN"/>
</dbReference>
<feature type="domain" description="MPN" evidence="1">
    <location>
        <begin position="15"/>
        <end position="143"/>
    </location>
</feature>
<organism evidence="2 3">
    <name type="scientific">Ecytonucleospora hepatopenaei</name>
    <dbReference type="NCBI Taxonomy" id="646526"/>
    <lineage>
        <taxon>Eukaryota</taxon>
        <taxon>Fungi</taxon>
        <taxon>Fungi incertae sedis</taxon>
        <taxon>Microsporidia</taxon>
        <taxon>Enterocytozoonidae</taxon>
        <taxon>Ecytonucleospora</taxon>
    </lineage>
</organism>
<dbReference type="STRING" id="646526.A0A1W0E6H0"/>
<dbReference type="GO" id="GO:0008237">
    <property type="term" value="F:metallopeptidase activity"/>
    <property type="evidence" value="ECO:0007669"/>
    <property type="project" value="InterPro"/>
</dbReference>
<gene>
    <name evidence="2" type="primary">RPN8A</name>
    <name evidence="2" type="ORF">EHP00_198</name>
</gene>
<dbReference type="Proteomes" id="UP000192758">
    <property type="component" value="Unassembled WGS sequence"/>
</dbReference>
<dbReference type="OrthoDB" id="10256771at2759"/>
<dbReference type="Pfam" id="PF01398">
    <property type="entry name" value="JAB"/>
    <property type="match status" value="1"/>
</dbReference>
<name>A0A1W0E6H0_9MICR</name>
<evidence type="ECO:0000313" key="2">
    <source>
        <dbReference type="EMBL" id="OQS54843.1"/>
    </source>
</evidence>
<dbReference type="InterPro" id="IPR000555">
    <property type="entry name" value="JAMM/MPN+_dom"/>
</dbReference>
<sequence length="267" mass="30802">MFVEKLFQEQTLSNVEITPMVLLAAVDHYKRQCYPRVVGVLLGTIANSKVVVTNSFAVPFEENKEGYFLDTSYLQNMYELFYKVNSKEHIVGWYHTGPVMCANDKSITETMKIYCEDPVLAVINVHLETENLPVQAYKFDTDMQFVNLDVKIGADENEEVGVEHLLRDIKEGTGTTLKDKFNMIKNSLKQFEYCLTKIIDFIEKDKGKTKNVTEMIQKVASELPYCTENIDMTELYNCELVNCVISLNDLHENRKEFKQNSTKEKIN</sequence>
<dbReference type="VEuPathDB" id="MicrosporidiaDB:EHP00_198"/>
<dbReference type="Gene3D" id="3.40.140.10">
    <property type="entry name" value="Cytidine Deaminase, domain 2"/>
    <property type="match status" value="1"/>
</dbReference>
<protein>
    <submittedName>
        <fullName evidence="2">RPN8A</fullName>
    </submittedName>
</protein>
<evidence type="ECO:0000259" key="1">
    <source>
        <dbReference type="PROSITE" id="PS50249"/>
    </source>
</evidence>
<dbReference type="SMART" id="SM00232">
    <property type="entry name" value="JAB_MPN"/>
    <property type="match status" value="1"/>
</dbReference>
<dbReference type="AlphaFoldDB" id="A0A1W0E6H0"/>
<proteinExistence type="predicted"/>
<evidence type="ECO:0000313" key="3">
    <source>
        <dbReference type="Proteomes" id="UP000192758"/>
    </source>
</evidence>
<dbReference type="InterPro" id="IPR024969">
    <property type="entry name" value="EIF3F/CSN6-like_C"/>
</dbReference>